<dbReference type="PANTHER" id="PTHR45782">
    <property type="entry name" value="MITOCHONDRIAL RIBOSOME-ASSOCIATED GTPASE 1"/>
    <property type="match status" value="1"/>
</dbReference>
<dbReference type="GO" id="GO:0005525">
    <property type="term" value="F:GTP binding"/>
    <property type="evidence" value="ECO:0007669"/>
    <property type="project" value="UniProtKB-KW"/>
</dbReference>
<organism evidence="3 4">
    <name type="scientific">Lithocarpus litseifolius</name>
    <dbReference type="NCBI Taxonomy" id="425828"/>
    <lineage>
        <taxon>Eukaryota</taxon>
        <taxon>Viridiplantae</taxon>
        <taxon>Streptophyta</taxon>
        <taxon>Embryophyta</taxon>
        <taxon>Tracheophyta</taxon>
        <taxon>Spermatophyta</taxon>
        <taxon>Magnoliopsida</taxon>
        <taxon>eudicotyledons</taxon>
        <taxon>Gunneridae</taxon>
        <taxon>Pentapetalae</taxon>
        <taxon>rosids</taxon>
        <taxon>fabids</taxon>
        <taxon>Fagales</taxon>
        <taxon>Fagaceae</taxon>
        <taxon>Lithocarpus</taxon>
    </lineage>
</organism>
<evidence type="ECO:0000256" key="1">
    <source>
        <dbReference type="ARBA" id="ARBA00022741"/>
    </source>
</evidence>
<dbReference type="AlphaFoldDB" id="A0AAW2BNA8"/>
<dbReference type="EMBL" id="JAZDWU010000011">
    <property type="protein sequence ID" value="KAK9987440.1"/>
    <property type="molecule type" value="Genomic_DNA"/>
</dbReference>
<keyword evidence="2" id="KW-0342">GTP-binding</keyword>
<sequence>MGLGEAKRREESTNKQDYIAINAHGNTSVLFTRRRGSELQSSVGPLPSVTQDINCWIAHQPSIYVLDIPGVLVPSIPDIETELKLALAGLNTRGTPLHWKHLSNKRLEGIQYDSKEKHEYNLKDLQPKRRKLANDSDMLCIEDIIIILLCFVYEEVFYGQAKKNEHVNLEMFTNARQDLFMEVQFALYLTIRIHK</sequence>
<protein>
    <recommendedName>
        <fullName evidence="5">G domain-containing protein</fullName>
    </recommendedName>
</protein>
<keyword evidence="1" id="KW-0547">Nucleotide-binding</keyword>
<dbReference type="Proteomes" id="UP001459277">
    <property type="component" value="Unassembled WGS sequence"/>
</dbReference>
<dbReference type="GO" id="GO:0003924">
    <property type="term" value="F:GTPase activity"/>
    <property type="evidence" value="ECO:0007669"/>
    <property type="project" value="TreeGrafter"/>
</dbReference>
<keyword evidence="4" id="KW-1185">Reference proteome</keyword>
<evidence type="ECO:0008006" key="5">
    <source>
        <dbReference type="Google" id="ProtNLM"/>
    </source>
</evidence>
<evidence type="ECO:0000256" key="2">
    <source>
        <dbReference type="ARBA" id="ARBA00023134"/>
    </source>
</evidence>
<proteinExistence type="predicted"/>
<accession>A0AAW2BNA8</accession>
<dbReference type="GO" id="GO:0005739">
    <property type="term" value="C:mitochondrion"/>
    <property type="evidence" value="ECO:0007669"/>
    <property type="project" value="TreeGrafter"/>
</dbReference>
<name>A0AAW2BNA8_9ROSI</name>
<comment type="caution">
    <text evidence="3">The sequence shown here is derived from an EMBL/GenBank/DDBJ whole genome shotgun (WGS) entry which is preliminary data.</text>
</comment>
<evidence type="ECO:0000313" key="4">
    <source>
        <dbReference type="Proteomes" id="UP001459277"/>
    </source>
</evidence>
<gene>
    <name evidence="3" type="ORF">SO802_032391</name>
</gene>
<evidence type="ECO:0000313" key="3">
    <source>
        <dbReference type="EMBL" id="KAK9987440.1"/>
    </source>
</evidence>
<dbReference type="GO" id="GO:0032543">
    <property type="term" value="P:mitochondrial translation"/>
    <property type="evidence" value="ECO:0007669"/>
    <property type="project" value="TreeGrafter"/>
</dbReference>
<reference evidence="3 4" key="1">
    <citation type="submission" date="2024-01" db="EMBL/GenBank/DDBJ databases">
        <title>A telomere-to-telomere, gap-free genome of sweet tea (Lithocarpus litseifolius).</title>
        <authorList>
            <person name="Zhou J."/>
        </authorList>
    </citation>
    <scope>NUCLEOTIDE SEQUENCE [LARGE SCALE GENOMIC DNA]</scope>
    <source>
        <strain evidence="3">Zhou-2022a</strain>
        <tissue evidence="3">Leaf</tissue>
    </source>
</reference>
<dbReference type="PANTHER" id="PTHR45782:SF4">
    <property type="entry name" value="MITOCHONDRIAL RIBOSOME-ASSOCIATED GTPASE 1"/>
    <property type="match status" value="1"/>
</dbReference>